<dbReference type="Pfam" id="PF13456">
    <property type="entry name" value="RVT_3"/>
    <property type="match status" value="1"/>
</dbReference>
<evidence type="ECO:0000313" key="4">
    <source>
        <dbReference type="EMBL" id="MBM9476024.1"/>
    </source>
</evidence>
<accession>A0A939C4R9</accession>
<dbReference type="InterPro" id="IPR036397">
    <property type="entry name" value="RNaseH_sf"/>
</dbReference>
<dbReference type="Gene3D" id="3.30.420.10">
    <property type="entry name" value="Ribonuclease H-like superfamily/Ribonuclease H"/>
    <property type="match status" value="1"/>
</dbReference>
<evidence type="ECO:0000256" key="1">
    <source>
        <dbReference type="PIRSR" id="PIRSR613078-2"/>
    </source>
</evidence>
<evidence type="ECO:0000313" key="5">
    <source>
        <dbReference type="Proteomes" id="UP000663801"/>
    </source>
</evidence>
<feature type="region of interest" description="Disordered" evidence="2">
    <location>
        <begin position="172"/>
        <end position="195"/>
    </location>
</feature>
<dbReference type="Pfam" id="PF00300">
    <property type="entry name" value="His_Phos_1"/>
    <property type="match status" value="1"/>
</dbReference>
<dbReference type="InterPro" id="IPR013078">
    <property type="entry name" value="His_Pase_superF_clade-1"/>
</dbReference>
<reference evidence="4" key="1">
    <citation type="submission" date="2021-01" db="EMBL/GenBank/DDBJ databases">
        <title>KCTC 19127 draft genome.</title>
        <authorList>
            <person name="An D."/>
        </authorList>
    </citation>
    <scope>NUCLEOTIDE SEQUENCE</scope>
    <source>
        <strain evidence="4">KCTC 19127</strain>
    </source>
</reference>
<evidence type="ECO:0000259" key="3">
    <source>
        <dbReference type="PROSITE" id="PS50879"/>
    </source>
</evidence>
<sequence>MNGDPVQSEGTTAGVGTVTMYADGGSRGNPGPAGYGSVVFDRDGAVLAERAASVGRATNNVAEYSGLIAGLEAARDLGARRVDVRMDSKLVVEQMSGRWQVKHPDMKPLARKASGLVAGFDTVTFTWVPRAQNSHADRLANEAMDATRDGGTWTEPGRAPAPAPLVEDGLFGPDGTVGEDGPDPAAALPDPHPSGATQVIVVRHGETVWGAQGRFVGRKEVPLSARGEAQAAALAQRLRKHAPAVVLSSPLGRCRATAEAIATATGAPMLVEDALLDGKLGDWSGRRPGEIAEGWPAEFAVWRSDPDAAPPGGESFQEIRDRVSPLLGSLAEQYRGHTVVLVTHAATSKMLLTAAMDAPTRLAYRFRIDTASMSGITVEDDGDVVVWAVNETGHLS</sequence>
<dbReference type="RefSeq" id="WP_205256138.1">
    <property type="nucleotide sequence ID" value="NZ_BAAAPV010000003.1"/>
</dbReference>
<dbReference type="GO" id="GO:0003676">
    <property type="term" value="F:nucleic acid binding"/>
    <property type="evidence" value="ECO:0007669"/>
    <property type="project" value="InterPro"/>
</dbReference>
<feature type="region of interest" description="Disordered" evidence="2">
    <location>
        <begin position="1"/>
        <end position="25"/>
    </location>
</feature>
<keyword evidence="5" id="KW-1185">Reference proteome</keyword>
<dbReference type="PANTHER" id="PTHR46387:SF2">
    <property type="entry name" value="RIBONUCLEASE HI"/>
    <property type="match status" value="1"/>
</dbReference>
<dbReference type="InterPro" id="IPR012337">
    <property type="entry name" value="RNaseH-like_sf"/>
</dbReference>
<comment type="caution">
    <text evidence="4">The sequence shown here is derived from an EMBL/GenBank/DDBJ whole genome shotgun (WGS) entry which is preliminary data.</text>
</comment>
<protein>
    <submittedName>
        <fullName evidence="4">Bifunctional RNase H/acid phosphatase</fullName>
    </submittedName>
</protein>
<dbReference type="FunFam" id="3.30.420.10:FF:000076">
    <property type="entry name" value="RBR-type E3 ubiquitin transferase"/>
    <property type="match status" value="1"/>
</dbReference>
<dbReference type="SUPFAM" id="SSF53098">
    <property type="entry name" value="Ribonuclease H-like"/>
    <property type="match status" value="1"/>
</dbReference>
<dbReference type="CDD" id="cd07067">
    <property type="entry name" value="HP_PGM_like"/>
    <property type="match status" value="1"/>
</dbReference>
<gene>
    <name evidence="4" type="ORF">JL107_06170</name>
</gene>
<dbReference type="AlphaFoldDB" id="A0A939C4R9"/>
<feature type="domain" description="RNase H type-1" evidence="3">
    <location>
        <begin position="14"/>
        <end position="152"/>
    </location>
</feature>
<evidence type="ECO:0000256" key="2">
    <source>
        <dbReference type="SAM" id="MobiDB-lite"/>
    </source>
</evidence>
<dbReference type="CDD" id="cd09279">
    <property type="entry name" value="RNase_HI_like"/>
    <property type="match status" value="1"/>
</dbReference>
<dbReference type="InterPro" id="IPR029033">
    <property type="entry name" value="His_PPase_superfam"/>
</dbReference>
<proteinExistence type="predicted"/>
<dbReference type="PROSITE" id="PS50879">
    <property type="entry name" value="RNASE_H_1"/>
    <property type="match status" value="1"/>
</dbReference>
<dbReference type="PANTHER" id="PTHR46387">
    <property type="entry name" value="POLYNUCLEOTIDYL TRANSFERASE, RIBONUCLEASE H-LIKE SUPERFAMILY PROTEIN"/>
    <property type="match status" value="1"/>
</dbReference>
<dbReference type="InterPro" id="IPR002156">
    <property type="entry name" value="RNaseH_domain"/>
</dbReference>
<dbReference type="SMART" id="SM00855">
    <property type="entry name" value="PGAM"/>
    <property type="match status" value="1"/>
</dbReference>
<dbReference type="SUPFAM" id="SSF53254">
    <property type="entry name" value="Phosphoglycerate mutase-like"/>
    <property type="match status" value="1"/>
</dbReference>
<feature type="binding site" evidence="1">
    <location>
        <position position="253"/>
    </location>
    <ligand>
        <name>substrate</name>
    </ligand>
</feature>
<dbReference type="EMBL" id="JAERWL010000006">
    <property type="protein sequence ID" value="MBM9476024.1"/>
    <property type="molecule type" value="Genomic_DNA"/>
</dbReference>
<dbReference type="NCBIfam" id="NF005567">
    <property type="entry name" value="PRK07238.1"/>
    <property type="match status" value="1"/>
</dbReference>
<name>A0A939C4R9_9ACTN</name>
<organism evidence="4 5">
    <name type="scientific">Nakamurella flavida</name>
    <dbReference type="NCBI Taxonomy" id="363630"/>
    <lineage>
        <taxon>Bacteria</taxon>
        <taxon>Bacillati</taxon>
        <taxon>Actinomycetota</taxon>
        <taxon>Actinomycetes</taxon>
        <taxon>Nakamurellales</taxon>
        <taxon>Nakamurellaceae</taxon>
        <taxon>Nakamurella</taxon>
    </lineage>
</organism>
<dbReference type="Gene3D" id="3.40.50.1240">
    <property type="entry name" value="Phosphoglycerate mutase-like"/>
    <property type="match status" value="1"/>
</dbReference>
<dbReference type="Proteomes" id="UP000663801">
    <property type="component" value="Unassembled WGS sequence"/>
</dbReference>
<dbReference type="GO" id="GO:0004523">
    <property type="term" value="F:RNA-DNA hybrid ribonuclease activity"/>
    <property type="evidence" value="ECO:0007669"/>
    <property type="project" value="InterPro"/>
</dbReference>